<gene>
    <name evidence="1" type="ORF">PtA15_5A480</name>
</gene>
<accession>A0ABY7CKA0</accession>
<keyword evidence="2" id="KW-1185">Reference proteome</keyword>
<proteinExistence type="predicted"/>
<dbReference type="GeneID" id="77810141"/>
<evidence type="ECO:0008006" key="3">
    <source>
        <dbReference type="Google" id="ProtNLM"/>
    </source>
</evidence>
<organism evidence="1 2">
    <name type="scientific">Puccinia triticina</name>
    <dbReference type="NCBI Taxonomy" id="208348"/>
    <lineage>
        <taxon>Eukaryota</taxon>
        <taxon>Fungi</taxon>
        <taxon>Dikarya</taxon>
        <taxon>Basidiomycota</taxon>
        <taxon>Pucciniomycotina</taxon>
        <taxon>Pucciniomycetes</taxon>
        <taxon>Pucciniales</taxon>
        <taxon>Pucciniaceae</taxon>
        <taxon>Puccinia</taxon>
    </lineage>
</organism>
<dbReference type="Proteomes" id="UP001164743">
    <property type="component" value="Chromosome 5A"/>
</dbReference>
<evidence type="ECO:0000313" key="1">
    <source>
        <dbReference type="EMBL" id="WAQ84907.1"/>
    </source>
</evidence>
<dbReference type="EMBL" id="CP110425">
    <property type="protein sequence ID" value="WAQ84907.1"/>
    <property type="molecule type" value="Genomic_DNA"/>
</dbReference>
<dbReference type="RefSeq" id="XP_053020462.1">
    <property type="nucleotide sequence ID" value="XM_053169246.1"/>
</dbReference>
<protein>
    <recommendedName>
        <fullName evidence="3">Ig-like domain-containing protein</fullName>
    </recommendedName>
</protein>
<sequence>MVLPRPSQILNSIVALPDCPAASAANALPITSSIVLCTSAFPLASPMTWISSSALTGLSAKRIKTPRSVSLSFLPPSLPSSPVLSNAYQYPVGFLAP</sequence>
<evidence type="ECO:0000313" key="2">
    <source>
        <dbReference type="Proteomes" id="UP001164743"/>
    </source>
</evidence>
<reference evidence="1" key="1">
    <citation type="submission" date="2022-10" db="EMBL/GenBank/DDBJ databases">
        <title>Puccinia triticina Genome sequencing and assembly.</title>
        <authorList>
            <person name="Li C."/>
        </authorList>
    </citation>
    <scope>NUCLEOTIDE SEQUENCE</scope>
    <source>
        <strain evidence="1">Pt15</strain>
    </source>
</reference>
<name>A0ABY7CKA0_9BASI</name>